<protein>
    <submittedName>
        <fullName evidence="2">Uncharacterized protein</fullName>
    </submittedName>
</protein>
<evidence type="ECO:0000256" key="1">
    <source>
        <dbReference type="SAM" id="MobiDB-lite"/>
    </source>
</evidence>
<keyword evidence="3" id="KW-1185">Reference proteome</keyword>
<feature type="region of interest" description="Disordered" evidence="1">
    <location>
        <begin position="1"/>
        <end position="26"/>
    </location>
</feature>
<dbReference type="AlphaFoldDB" id="A0A0L0DG17"/>
<dbReference type="Proteomes" id="UP000054408">
    <property type="component" value="Unassembled WGS sequence"/>
</dbReference>
<feature type="compositionally biased region" description="Low complexity" evidence="1">
    <location>
        <begin position="615"/>
        <end position="629"/>
    </location>
</feature>
<name>A0A0L0DG17_THETB</name>
<sequence length="697" mass="76792">MERRSASGGSCADEEGEDGASSGSAGCTGRVASLAPRLDEYLVEGRPMCAVIDKNMGMHPDFTDVFYWQFKAGGKSLHSGWYAVRELEVVAHLLVQSVLNGSPLDGDVDTRVSESRWEGEIPAVDPRDVQEQAKRKAEAGTVAAKDRQAVDGRAMRVFAQGYLLDGKKVMVSVVKNRGMHPVREMMAYYHLDVAYGNAARQLFSGWLTVDEAEWVAHMAIREWLALSKAEREAKRAEYAAAAVERATKRGTATTSGLDGRVEVCDGDPRVMGLSRAMVMWSYGVRHGDRWPVGEWNRVTLDGFEVDGAKLSAKLIKEYGRHPMNPSAVYYHFRADGQGYGAYWLRQDEVALAAHRIVEDVLAGRKAATGLAVAEEIATSSGYLGRPMEVDPREACVRMERKAEVRAVPKSERSVVSAAEGRSLAMRGFVVDRKMVRAVVARKAGQHPTRNGMLHVRLEFGSGKAKKSLFSGWMTRREAQWVAHLAIQEQRAKLRLAAQDVGAGVAWKPTREEMARVAGVLRPGLALAVDVEAGVMEDLLRGVIRRWVVFDADSKAVIGAGWWSVDEMVGNAEDVGVVEGIARKRARRRRKVLPMVSDSGDDGESSCVIGVVSDAGSSGSSSESSSGMSSGEYREWKRRKFLEAIRMPSREEVLRMHVEEGKSWNSILGVLSEVRERRRMVTEYFIRGGLVKVEEDGQ</sequence>
<feature type="region of interest" description="Disordered" evidence="1">
    <location>
        <begin position="595"/>
        <end position="629"/>
    </location>
</feature>
<dbReference type="EMBL" id="GL349461">
    <property type="protein sequence ID" value="KNC50288.1"/>
    <property type="molecule type" value="Genomic_DNA"/>
</dbReference>
<accession>A0A0L0DG17</accession>
<organism evidence="2 3">
    <name type="scientific">Thecamonas trahens ATCC 50062</name>
    <dbReference type="NCBI Taxonomy" id="461836"/>
    <lineage>
        <taxon>Eukaryota</taxon>
        <taxon>Apusozoa</taxon>
        <taxon>Apusomonadida</taxon>
        <taxon>Apusomonadidae</taxon>
        <taxon>Thecamonas</taxon>
    </lineage>
</organism>
<gene>
    <name evidence="2" type="ORF">AMSG_06769</name>
</gene>
<evidence type="ECO:0000313" key="3">
    <source>
        <dbReference type="Proteomes" id="UP000054408"/>
    </source>
</evidence>
<dbReference type="RefSeq" id="XP_013756835.1">
    <property type="nucleotide sequence ID" value="XM_013901381.1"/>
</dbReference>
<proteinExistence type="predicted"/>
<reference evidence="2 3" key="1">
    <citation type="submission" date="2010-05" db="EMBL/GenBank/DDBJ databases">
        <title>The Genome Sequence of Thecamonas trahens ATCC 50062.</title>
        <authorList>
            <consortium name="The Broad Institute Genome Sequencing Platform"/>
            <person name="Russ C."/>
            <person name="Cuomo C."/>
            <person name="Shea T."/>
            <person name="Young S.K."/>
            <person name="Zeng Q."/>
            <person name="Koehrsen M."/>
            <person name="Haas B."/>
            <person name="Borodovsky M."/>
            <person name="Guigo R."/>
            <person name="Alvarado L."/>
            <person name="Berlin A."/>
            <person name="Bochicchio J."/>
            <person name="Borenstein D."/>
            <person name="Chapman S."/>
            <person name="Chen Z."/>
            <person name="Freedman E."/>
            <person name="Gellesch M."/>
            <person name="Goldberg J."/>
            <person name="Griggs A."/>
            <person name="Gujja S."/>
            <person name="Heilman E."/>
            <person name="Heiman D."/>
            <person name="Hepburn T."/>
            <person name="Howarth C."/>
            <person name="Jen D."/>
            <person name="Larson L."/>
            <person name="Mehta T."/>
            <person name="Park D."/>
            <person name="Pearson M."/>
            <person name="Roberts A."/>
            <person name="Saif S."/>
            <person name="Shenoy N."/>
            <person name="Sisk P."/>
            <person name="Stolte C."/>
            <person name="Sykes S."/>
            <person name="Thomson T."/>
            <person name="Walk T."/>
            <person name="White J."/>
            <person name="Yandava C."/>
            <person name="Burger G."/>
            <person name="Gray M.W."/>
            <person name="Holland P.W.H."/>
            <person name="King N."/>
            <person name="Lang F.B.F."/>
            <person name="Roger A.J."/>
            <person name="Ruiz-Trillo I."/>
            <person name="Lander E."/>
            <person name="Nusbaum C."/>
        </authorList>
    </citation>
    <scope>NUCLEOTIDE SEQUENCE [LARGE SCALE GENOMIC DNA]</scope>
    <source>
        <strain evidence="2 3">ATCC 50062</strain>
    </source>
</reference>
<evidence type="ECO:0000313" key="2">
    <source>
        <dbReference type="EMBL" id="KNC50288.1"/>
    </source>
</evidence>
<dbReference type="GeneID" id="25565851"/>